<proteinExistence type="predicted"/>
<evidence type="ECO:0000256" key="3">
    <source>
        <dbReference type="ARBA" id="ARBA00022989"/>
    </source>
</evidence>
<dbReference type="GO" id="GO:0016020">
    <property type="term" value="C:membrane"/>
    <property type="evidence" value="ECO:0007669"/>
    <property type="project" value="UniProtKB-SubCell"/>
</dbReference>
<dbReference type="AlphaFoldDB" id="A0AAV8XUR1"/>
<keyword evidence="3" id="KW-1133">Transmembrane helix</keyword>
<evidence type="ECO:0000256" key="2">
    <source>
        <dbReference type="ARBA" id="ARBA00022692"/>
    </source>
</evidence>
<sequence>MEEGPFSGASMNTARTFAPAVLEGNYTGQWVNLLDRSKHWRLIGMCTLQIFLRTGEEDEESNFEEVIELESMSNDK</sequence>
<keyword evidence="6" id="KW-1185">Reference proteome</keyword>
<keyword evidence="2" id="KW-0812">Transmembrane</keyword>
<dbReference type="Proteomes" id="UP001162162">
    <property type="component" value="Unassembled WGS sequence"/>
</dbReference>
<evidence type="ECO:0000256" key="4">
    <source>
        <dbReference type="ARBA" id="ARBA00023136"/>
    </source>
</evidence>
<dbReference type="GO" id="GO:0015267">
    <property type="term" value="F:channel activity"/>
    <property type="evidence" value="ECO:0007669"/>
    <property type="project" value="InterPro"/>
</dbReference>
<dbReference type="Gene3D" id="1.20.1080.10">
    <property type="entry name" value="Glycerol uptake facilitator protein"/>
    <property type="match status" value="1"/>
</dbReference>
<dbReference type="Pfam" id="PF00230">
    <property type="entry name" value="MIP"/>
    <property type="match status" value="1"/>
</dbReference>
<keyword evidence="4" id="KW-0472">Membrane</keyword>
<dbReference type="InterPro" id="IPR023271">
    <property type="entry name" value="Aquaporin-like"/>
</dbReference>
<reference evidence="5" key="1">
    <citation type="journal article" date="2023" name="Insect Mol. Biol.">
        <title>Genome sequencing provides insights into the evolution of gene families encoding plant cell wall-degrading enzymes in longhorned beetles.</title>
        <authorList>
            <person name="Shin N.R."/>
            <person name="Okamura Y."/>
            <person name="Kirsch R."/>
            <person name="Pauchet Y."/>
        </authorList>
    </citation>
    <scope>NUCLEOTIDE SEQUENCE</scope>
    <source>
        <strain evidence="5">AMC_N1</strain>
    </source>
</reference>
<dbReference type="EMBL" id="JAPWTK010000334">
    <property type="protein sequence ID" value="KAJ8942294.1"/>
    <property type="molecule type" value="Genomic_DNA"/>
</dbReference>
<organism evidence="5 6">
    <name type="scientific">Aromia moschata</name>
    <dbReference type="NCBI Taxonomy" id="1265417"/>
    <lineage>
        <taxon>Eukaryota</taxon>
        <taxon>Metazoa</taxon>
        <taxon>Ecdysozoa</taxon>
        <taxon>Arthropoda</taxon>
        <taxon>Hexapoda</taxon>
        <taxon>Insecta</taxon>
        <taxon>Pterygota</taxon>
        <taxon>Neoptera</taxon>
        <taxon>Endopterygota</taxon>
        <taxon>Coleoptera</taxon>
        <taxon>Polyphaga</taxon>
        <taxon>Cucujiformia</taxon>
        <taxon>Chrysomeloidea</taxon>
        <taxon>Cerambycidae</taxon>
        <taxon>Cerambycinae</taxon>
        <taxon>Callichromatini</taxon>
        <taxon>Aromia</taxon>
    </lineage>
</organism>
<name>A0AAV8XUR1_9CUCU</name>
<gene>
    <name evidence="5" type="ORF">NQ318_005612</name>
</gene>
<accession>A0AAV8XUR1</accession>
<dbReference type="SUPFAM" id="SSF81338">
    <property type="entry name" value="Aquaporin-like"/>
    <property type="match status" value="1"/>
</dbReference>
<dbReference type="InterPro" id="IPR000425">
    <property type="entry name" value="MIP"/>
</dbReference>
<comment type="subcellular location">
    <subcellularLocation>
        <location evidence="1">Membrane</location>
        <topology evidence="1">Multi-pass membrane protein</topology>
    </subcellularLocation>
</comment>
<evidence type="ECO:0000313" key="5">
    <source>
        <dbReference type="EMBL" id="KAJ8942294.1"/>
    </source>
</evidence>
<protein>
    <submittedName>
        <fullName evidence="5">Uncharacterized protein</fullName>
    </submittedName>
</protein>
<evidence type="ECO:0000256" key="1">
    <source>
        <dbReference type="ARBA" id="ARBA00004141"/>
    </source>
</evidence>
<comment type="caution">
    <text evidence="5">The sequence shown here is derived from an EMBL/GenBank/DDBJ whole genome shotgun (WGS) entry which is preliminary data.</text>
</comment>
<evidence type="ECO:0000313" key="6">
    <source>
        <dbReference type="Proteomes" id="UP001162162"/>
    </source>
</evidence>